<accession>A0A6A6ZLX5</accession>
<feature type="compositionally biased region" description="Basic and acidic residues" evidence="2">
    <location>
        <begin position="415"/>
        <end position="428"/>
    </location>
</feature>
<dbReference type="OrthoDB" id="3783520at2759"/>
<keyword evidence="4" id="KW-1185">Reference proteome</keyword>
<gene>
    <name evidence="3" type="ORF">CC86DRAFT_458611</name>
</gene>
<dbReference type="AlphaFoldDB" id="A0A6A6ZLX5"/>
<evidence type="ECO:0000313" key="4">
    <source>
        <dbReference type="Proteomes" id="UP000799424"/>
    </source>
</evidence>
<name>A0A6A6ZLX5_9PLEO</name>
<feature type="compositionally biased region" description="Acidic residues" evidence="2">
    <location>
        <begin position="432"/>
        <end position="466"/>
    </location>
</feature>
<keyword evidence="1" id="KW-0175">Coiled coil</keyword>
<dbReference type="Proteomes" id="UP000799424">
    <property type="component" value="Unassembled WGS sequence"/>
</dbReference>
<sequence length="474" mass="53847">MTARVTAYYICQSDLSCDALANPQTSDPDSSTCAKGFQRTSTLESLNQKPFTSNMPMMLDHPVEQPNTRPEGSPKGRQTCGHLQQQATKCGHIIHPSAPAHTPLCPACLTSQIKSRMDLALIGLIAEGGLFPADCMRDRRWQRSKLRYEIANARQTKARIRDQLRVEREQAWEDAHQGSTSNQATATLGVPEDCPVCASMIAYQSTTLPETEVAKDVAWWERPGALVADHVLVPRTPLRPVRAHKAESRPQGSSALKMLVQNFRRAMAASDAHRRAWELRYRTESAVRRKHSLGQEFHFEPEFWDAPISAYVSRRNYRHSKDEQRMAARRARGNTTRPRPPRSSLSYSAHTDEVEINDETLEEMEKREESEKLERMARKVGEEVGYLYFIGDVDGLLHWREDYLRSDRQLVYKKAVPETKTEEPHSDSAEAGSDDEDDEDTSDEEENYEDDEENDADGENYDEMDVDGQLSDTM</sequence>
<proteinExistence type="predicted"/>
<feature type="region of interest" description="Disordered" evidence="2">
    <location>
        <begin position="415"/>
        <end position="474"/>
    </location>
</feature>
<organism evidence="3 4">
    <name type="scientific">Ophiobolus disseminans</name>
    <dbReference type="NCBI Taxonomy" id="1469910"/>
    <lineage>
        <taxon>Eukaryota</taxon>
        <taxon>Fungi</taxon>
        <taxon>Dikarya</taxon>
        <taxon>Ascomycota</taxon>
        <taxon>Pezizomycotina</taxon>
        <taxon>Dothideomycetes</taxon>
        <taxon>Pleosporomycetidae</taxon>
        <taxon>Pleosporales</taxon>
        <taxon>Pleosporineae</taxon>
        <taxon>Phaeosphaeriaceae</taxon>
        <taxon>Ophiobolus</taxon>
    </lineage>
</organism>
<feature type="region of interest" description="Disordered" evidence="2">
    <location>
        <begin position="320"/>
        <end position="354"/>
    </location>
</feature>
<evidence type="ECO:0000313" key="3">
    <source>
        <dbReference type="EMBL" id="KAF2822092.1"/>
    </source>
</evidence>
<evidence type="ECO:0000256" key="1">
    <source>
        <dbReference type="SAM" id="Coils"/>
    </source>
</evidence>
<protein>
    <submittedName>
        <fullName evidence="3">Uncharacterized protein</fullName>
    </submittedName>
</protein>
<evidence type="ECO:0000256" key="2">
    <source>
        <dbReference type="SAM" id="MobiDB-lite"/>
    </source>
</evidence>
<feature type="coiled-coil region" evidence="1">
    <location>
        <begin position="143"/>
        <end position="170"/>
    </location>
</feature>
<dbReference type="EMBL" id="MU006235">
    <property type="protein sequence ID" value="KAF2822092.1"/>
    <property type="molecule type" value="Genomic_DNA"/>
</dbReference>
<reference evidence="3" key="1">
    <citation type="journal article" date="2020" name="Stud. Mycol.">
        <title>101 Dothideomycetes genomes: a test case for predicting lifestyles and emergence of pathogens.</title>
        <authorList>
            <person name="Haridas S."/>
            <person name="Albert R."/>
            <person name="Binder M."/>
            <person name="Bloem J."/>
            <person name="Labutti K."/>
            <person name="Salamov A."/>
            <person name="Andreopoulos B."/>
            <person name="Baker S."/>
            <person name="Barry K."/>
            <person name="Bills G."/>
            <person name="Bluhm B."/>
            <person name="Cannon C."/>
            <person name="Castanera R."/>
            <person name="Culley D."/>
            <person name="Daum C."/>
            <person name="Ezra D."/>
            <person name="Gonzalez J."/>
            <person name="Henrissat B."/>
            <person name="Kuo A."/>
            <person name="Liang C."/>
            <person name="Lipzen A."/>
            <person name="Lutzoni F."/>
            <person name="Magnuson J."/>
            <person name="Mondo S."/>
            <person name="Nolan M."/>
            <person name="Ohm R."/>
            <person name="Pangilinan J."/>
            <person name="Park H.-J."/>
            <person name="Ramirez L."/>
            <person name="Alfaro M."/>
            <person name="Sun H."/>
            <person name="Tritt A."/>
            <person name="Yoshinaga Y."/>
            <person name="Zwiers L.-H."/>
            <person name="Turgeon B."/>
            <person name="Goodwin S."/>
            <person name="Spatafora J."/>
            <person name="Crous P."/>
            <person name="Grigoriev I."/>
        </authorList>
    </citation>
    <scope>NUCLEOTIDE SEQUENCE</scope>
    <source>
        <strain evidence="3">CBS 113818</strain>
    </source>
</reference>